<dbReference type="EMBL" id="CACVAY010000117">
    <property type="protein sequence ID" value="CAA6823943.1"/>
    <property type="molecule type" value="Genomic_DNA"/>
</dbReference>
<accession>A0A6S6U584</accession>
<dbReference type="InterPro" id="IPR015946">
    <property type="entry name" value="KH_dom-like_a/b"/>
</dbReference>
<dbReference type="InterPro" id="IPR003718">
    <property type="entry name" value="OsmC/Ohr_fam"/>
</dbReference>
<gene>
    <name evidence="1" type="ORF">HELGO_WM6747</name>
</gene>
<evidence type="ECO:0000313" key="1">
    <source>
        <dbReference type="EMBL" id="CAA6823943.1"/>
    </source>
</evidence>
<dbReference type="Pfam" id="PF02566">
    <property type="entry name" value="OsmC"/>
    <property type="match status" value="1"/>
</dbReference>
<reference evidence="1" key="1">
    <citation type="submission" date="2020-01" db="EMBL/GenBank/DDBJ databases">
        <authorList>
            <person name="Meier V. D."/>
            <person name="Meier V D."/>
        </authorList>
    </citation>
    <scope>NUCLEOTIDE SEQUENCE</scope>
    <source>
        <strain evidence="1">HLG_WM_MAG_07</strain>
    </source>
</reference>
<name>A0A6S6U584_9GAMM</name>
<dbReference type="AlphaFoldDB" id="A0A6S6U584"/>
<dbReference type="InterPro" id="IPR036102">
    <property type="entry name" value="OsmC/Ohrsf"/>
</dbReference>
<proteinExistence type="predicted"/>
<organism evidence="1">
    <name type="scientific">uncultured Thiotrichaceae bacterium</name>
    <dbReference type="NCBI Taxonomy" id="298394"/>
    <lineage>
        <taxon>Bacteria</taxon>
        <taxon>Pseudomonadati</taxon>
        <taxon>Pseudomonadota</taxon>
        <taxon>Gammaproteobacteria</taxon>
        <taxon>Thiotrichales</taxon>
        <taxon>Thiotrichaceae</taxon>
        <taxon>environmental samples</taxon>
    </lineage>
</organism>
<dbReference type="Gene3D" id="3.30.300.20">
    <property type="match status" value="1"/>
</dbReference>
<sequence length="125" mass="14495">MDIHLQDQTEVHLSYMLDADFNLTLEKEALYYGAIAMMVTSLGKCTFAVLDHYALRMDLDPNEIRMILNWDFNHEPTTIKSIDLKILWPKLEDKRIKSVQRASHKCTIHNTIKDCVDITVSVTNQ</sequence>
<protein>
    <submittedName>
        <fullName evidence="1">Uncharacterized protein</fullName>
    </submittedName>
</protein>
<dbReference type="SUPFAM" id="SSF82784">
    <property type="entry name" value="OsmC-like"/>
    <property type="match status" value="1"/>
</dbReference>